<proteinExistence type="predicted"/>
<dbReference type="Proteomes" id="UP000593567">
    <property type="component" value="Unassembled WGS sequence"/>
</dbReference>
<evidence type="ECO:0000313" key="1">
    <source>
        <dbReference type="EMBL" id="KAF6030722.1"/>
    </source>
</evidence>
<keyword evidence="2" id="KW-1185">Reference proteome</keyword>
<accession>A0A7J7JWF5</accession>
<dbReference type="AlphaFoldDB" id="A0A7J7JWF5"/>
<evidence type="ECO:0000313" key="2">
    <source>
        <dbReference type="Proteomes" id="UP000593567"/>
    </source>
</evidence>
<protein>
    <submittedName>
        <fullName evidence="1">Uncharacterized protein</fullName>
    </submittedName>
</protein>
<gene>
    <name evidence="1" type="ORF">EB796_010973</name>
</gene>
<reference evidence="1" key="1">
    <citation type="submission" date="2020-06" db="EMBL/GenBank/DDBJ databases">
        <title>Draft genome of Bugula neritina, a colonial animal packing powerful symbionts and potential medicines.</title>
        <authorList>
            <person name="Rayko M."/>
        </authorList>
    </citation>
    <scope>NUCLEOTIDE SEQUENCE [LARGE SCALE GENOMIC DNA]</scope>
    <source>
        <strain evidence="1">Kwan_BN1</strain>
    </source>
</reference>
<organism evidence="1 2">
    <name type="scientific">Bugula neritina</name>
    <name type="common">Brown bryozoan</name>
    <name type="synonym">Sertularia neritina</name>
    <dbReference type="NCBI Taxonomy" id="10212"/>
    <lineage>
        <taxon>Eukaryota</taxon>
        <taxon>Metazoa</taxon>
        <taxon>Spiralia</taxon>
        <taxon>Lophotrochozoa</taxon>
        <taxon>Bryozoa</taxon>
        <taxon>Gymnolaemata</taxon>
        <taxon>Cheilostomatida</taxon>
        <taxon>Flustrina</taxon>
        <taxon>Buguloidea</taxon>
        <taxon>Bugulidae</taxon>
        <taxon>Bugula</taxon>
    </lineage>
</organism>
<comment type="caution">
    <text evidence="1">The sequence shown here is derived from an EMBL/GenBank/DDBJ whole genome shotgun (WGS) entry which is preliminary data.</text>
</comment>
<sequence length="98" mass="11182">MHYHYVCLSLIYKDTLNINMANKTITMTMTKIYKIVIHLPLLTYTPLGKYINLSGALNHNTYVPAPPDALQSQLASEIFIAHKNNHVKHDINQPILSH</sequence>
<dbReference type="EMBL" id="VXIV02001679">
    <property type="protein sequence ID" value="KAF6030722.1"/>
    <property type="molecule type" value="Genomic_DNA"/>
</dbReference>
<name>A0A7J7JWF5_BUGNE</name>